<evidence type="ECO:0000256" key="13">
    <source>
        <dbReference type="SAM" id="Phobius"/>
    </source>
</evidence>
<dbReference type="FunFam" id="2.60.40.60:FF:000020">
    <property type="entry name" value="Dachsous cadherin-related 1b"/>
    <property type="match status" value="1"/>
</dbReference>
<dbReference type="Gene3D" id="2.60.40.60">
    <property type="entry name" value="Cadherins"/>
    <property type="match status" value="7"/>
</dbReference>
<feature type="compositionally biased region" description="Basic and acidic residues" evidence="12">
    <location>
        <begin position="987"/>
        <end position="1012"/>
    </location>
</feature>
<dbReference type="FunFam" id="2.60.40.60:FF:000475">
    <property type="entry name" value="Uncharacterized protein"/>
    <property type="match status" value="1"/>
</dbReference>
<feature type="compositionally biased region" description="Low complexity" evidence="12">
    <location>
        <begin position="1074"/>
        <end position="1093"/>
    </location>
</feature>
<keyword evidence="3 13" id="KW-0812">Transmembrane</keyword>
<evidence type="ECO:0000256" key="4">
    <source>
        <dbReference type="ARBA" id="ARBA00022729"/>
    </source>
</evidence>
<dbReference type="EMBL" id="OV696691">
    <property type="protein sequence ID" value="CAH1268472.1"/>
    <property type="molecule type" value="Genomic_DNA"/>
</dbReference>
<feature type="domain" description="Cadherin" evidence="15">
    <location>
        <begin position="465"/>
        <end position="567"/>
    </location>
</feature>
<dbReference type="InterPro" id="IPR020894">
    <property type="entry name" value="Cadherin_CS"/>
</dbReference>
<dbReference type="GO" id="GO:0005886">
    <property type="term" value="C:plasma membrane"/>
    <property type="evidence" value="ECO:0007669"/>
    <property type="project" value="UniProtKB-SubCell"/>
</dbReference>
<keyword evidence="5" id="KW-0677">Repeat</keyword>
<evidence type="ECO:0000256" key="5">
    <source>
        <dbReference type="ARBA" id="ARBA00022737"/>
    </source>
</evidence>
<feature type="compositionally biased region" description="Basic and acidic residues" evidence="12">
    <location>
        <begin position="1097"/>
        <end position="1108"/>
    </location>
</feature>
<feature type="signal peptide" evidence="14">
    <location>
        <begin position="1"/>
        <end position="23"/>
    </location>
</feature>
<dbReference type="OrthoDB" id="6252479at2759"/>
<evidence type="ECO:0000313" key="17">
    <source>
        <dbReference type="Proteomes" id="UP000838412"/>
    </source>
</evidence>
<dbReference type="InterPro" id="IPR050174">
    <property type="entry name" value="Protocadherin/Cadherin-CA"/>
</dbReference>
<dbReference type="InterPro" id="IPR002126">
    <property type="entry name" value="Cadherin-like_dom"/>
</dbReference>
<feature type="compositionally biased region" description="Polar residues" evidence="12">
    <location>
        <begin position="900"/>
        <end position="915"/>
    </location>
</feature>
<dbReference type="PANTHER" id="PTHR24028">
    <property type="entry name" value="CADHERIN-87A"/>
    <property type="match status" value="1"/>
</dbReference>
<dbReference type="Pfam" id="PF08266">
    <property type="entry name" value="Cadherin_2"/>
    <property type="match status" value="1"/>
</dbReference>
<evidence type="ECO:0000259" key="15">
    <source>
        <dbReference type="PROSITE" id="PS50268"/>
    </source>
</evidence>
<feature type="transmembrane region" description="Helical" evidence="13">
    <location>
        <begin position="807"/>
        <end position="833"/>
    </location>
</feature>
<feature type="region of interest" description="Disordered" evidence="12">
    <location>
        <begin position="1203"/>
        <end position="1297"/>
    </location>
</feature>
<dbReference type="PRINTS" id="PR00205">
    <property type="entry name" value="CADHERIN"/>
</dbReference>
<feature type="domain" description="Cadherin" evidence="15">
    <location>
        <begin position="29"/>
        <end position="129"/>
    </location>
</feature>
<dbReference type="InterPro" id="IPR015919">
    <property type="entry name" value="Cadherin-like_sf"/>
</dbReference>
<evidence type="ECO:0000256" key="3">
    <source>
        <dbReference type="ARBA" id="ARBA00022692"/>
    </source>
</evidence>
<accession>A0A8K0EWA7</accession>
<dbReference type="FunFam" id="2.60.40.60:FF:000004">
    <property type="entry name" value="Protocadherin 1 gamma 2"/>
    <property type="match status" value="1"/>
</dbReference>
<dbReference type="GO" id="GO:0007156">
    <property type="term" value="P:homophilic cell adhesion via plasma membrane adhesion molecules"/>
    <property type="evidence" value="ECO:0007669"/>
    <property type="project" value="InterPro"/>
</dbReference>
<dbReference type="SUPFAM" id="SSF49313">
    <property type="entry name" value="Cadherin-like"/>
    <property type="match status" value="7"/>
</dbReference>
<feature type="domain" description="Cadherin" evidence="15">
    <location>
        <begin position="676"/>
        <end position="788"/>
    </location>
</feature>
<dbReference type="PANTHER" id="PTHR24028:SF146">
    <property type="entry name" value="CADHERIN 96CB, ISOFORM D-RELATED"/>
    <property type="match status" value="1"/>
</dbReference>
<dbReference type="FunFam" id="2.60.40.60:FF:000036">
    <property type="entry name" value="Protocadherin 9"/>
    <property type="match status" value="1"/>
</dbReference>
<keyword evidence="7" id="KW-0130">Cell adhesion</keyword>
<feature type="compositionally biased region" description="Polar residues" evidence="12">
    <location>
        <begin position="1138"/>
        <end position="1152"/>
    </location>
</feature>
<feature type="domain" description="Cadherin" evidence="15">
    <location>
        <begin position="130"/>
        <end position="241"/>
    </location>
</feature>
<organism evidence="16 17">
    <name type="scientific">Branchiostoma lanceolatum</name>
    <name type="common">Common lancelet</name>
    <name type="synonym">Amphioxus lanceolatum</name>
    <dbReference type="NCBI Taxonomy" id="7740"/>
    <lineage>
        <taxon>Eukaryota</taxon>
        <taxon>Metazoa</taxon>
        <taxon>Chordata</taxon>
        <taxon>Cephalochordata</taxon>
        <taxon>Leptocardii</taxon>
        <taxon>Amphioxiformes</taxon>
        <taxon>Branchiostomatidae</taxon>
        <taxon>Branchiostoma</taxon>
    </lineage>
</organism>
<dbReference type="PROSITE" id="PS00232">
    <property type="entry name" value="CADHERIN_1"/>
    <property type="match status" value="3"/>
</dbReference>
<reference evidence="16" key="1">
    <citation type="submission" date="2022-01" db="EMBL/GenBank/DDBJ databases">
        <authorList>
            <person name="Braso-Vives M."/>
        </authorList>
    </citation>
    <scope>NUCLEOTIDE SEQUENCE</scope>
</reference>
<name>A0A8K0EWA7_BRALA</name>
<keyword evidence="9 13" id="KW-0472">Membrane</keyword>
<evidence type="ECO:0000256" key="6">
    <source>
        <dbReference type="ARBA" id="ARBA00022837"/>
    </source>
</evidence>
<feature type="chain" id="PRO_5035469417" evidence="14">
    <location>
        <begin position="24"/>
        <end position="1312"/>
    </location>
</feature>
<feature type="compositionally biased region" description="Polar residues" evidence="12">
    <location>
        <begin position="845"/>
        <end position="863"/>
    </location>
</feature>
<dbReference type="InterPro" id="IPR013164">
    <property type="entry name" value="Cadherin_N"/>
</dbReference>
<evidence type="ECO:0000256" key="11">
    <source>
        <dbReference type="PROSITE-ProRule" id="PRU00043"/>
    </source>
</evidence>
<evidence type="ECO:0000256" key="14">
    <source>
        <dbReference type="SAM" id="SignalP"/>
    </source>
</evidence>
<keyword evidence="2" id="KW-1003">Cell membrane</keyword>
<dbReference type="CDD" id="cd11304">
    <property type="entry name" value="Cadherin_repeat"/>
    <property type="match status" value="7"/>
</dbReference>
<keyword evidence="6 11" id="KW-0106">Calcium</keyword>
<evidence type="ECO:0000256" key="2">
    <source>
        <dbReference type="ARBA" id="ARBA00022475"/>
    </source>
</evidence>
<evidence type="ECO:0000256" key="9">
    <source>
        <dbReference type="ARBA" id="ARBA00023136"/>
    </source>
</evidence>
<keyword evidence="8 13" id="KW-1133">Transmembrane helix</keyword>
<evidence type="ECO:0000256" key="10">
    <source>
        <dbReference type="ARBA" id="ARBA00023180"/>
    </source>
</evidence>
<feature type="compositionally biased region" description="Basic and acidic residues" evidence="12">
    <location>
        <begin position="943"/>
        <end position="979"/>
    </location>
</feature>
<proteinExistence type="predicted"/>
<feature type="domain" description="Cadherin" evidence="15">
    <location>
        <begin position="242"/>
        <end position="351"/>
    </location>
</feature>
<dbReference type="GO" id="GO:0005509">
    <property type="term" value="F:calcium ion binding"/>
    <property type="evidence" value="ECO:0007669"/>
    <property type="project" value="UniProtKB-UniRule"/>
</dbReference>
<feature type="region of interest" description="Disordered" evidence="12">
    <location>
        <begin position="895"/>
        <end position="1045"/>
    </location>
</feature>
<dbReference type="FunFam" id="2.60.40.60:FF:000307">
    <property type="entry name" value="Zgc:123181"/>
    <property type="match status" value="1"/>
</dbReference>
<keyword evidence="4 14" id="KW-0732">Signal</keyword>
<protein>
    <submittedName>
        <fullName evidence="16">PCDH9 protein</fullName>
    </submittedName>
</protein>
<comment type="subcellular location">
    <subcellularLocation>
        <location evidence="1">Cell membrane</location>
        <topology evidence="1">Single-pass type I membrane protein</topology>
    </subcellularLocation>
</comment>
<dbReference type="Pfam" id="PF00028">
    <property type="entry name" value="Cadherin"/>
    <property type="match status" value="6"/>
</dbReference>
<dbReference type="Proteomes" id="UP000838412">
    <property type="component" value="Chromosome 6"/>
</dbReference>
<dbReference type="FunFam" id="2.60.40.60:FF:000002">
    <property type="entry name" value="Protocadherin alpha 2"/>
    <property type="match status" value="1"/>
</dbReference>
<feature type="region of interest" description="Disordered" evidence="12">
    <location>
        <begin position="1074"/>
        <end position="1152"/>
    </location>
</feature>
<feature type="domain" description="Cadherin" evidence="15">
    <location>
        <begin position="568"/>
        <end position="672"/>
    </location>
</feature>
<sequence>MARARTSSLWFLVLCVLTVGVCGTEVRYSVLEEEPPNTYIGNLARDLGVVGAATPRTFAILSNSSQSRVTVDEVTGVLSTDGRIDRDVLCPRAQVCEVGLEVAMLPKQFFQLIQVRITVEDQNDNTPRFRSNVVTLDLSEATAVNTRVPLDSATDLDSERFSVQTYTLQASANHAPFDINIFDGVDGSKNVELVVAQALDREARAFYRLVLTAFDGGNPRRYDSQVLNVNILDTNDNSPVFEEESYSVDIMENTPVGTLVLDLNATDPDEGTNGEVVYSFSNSMSDSLLALFSLDPITGRVTINSPLDRESAAGKVYQLTVQARDRGVNSAPTFATVLVNVGDRNDNAPLVTLNFVTSSEGPVYLSEDAPVETFLAYLTVSDRDGGRNGRVNVTLDGANKHFKLQSVPQGDGQFLIVTSSKVDRETLPTYNVTVIAKDDGRPPRVSYKSFDIILMDVNDNSPDFGTDRLEFQLAEEGEAGTYVGTATATDPDQGANGEVVYSASDGDQTVYVDPENGNIIVNEVIDRELREFIQFTMVARDGGVPSRMGSVLVTIRITDKNDNAPAFSESTYPFYITESVAVGTSVGTVVSTDMDIGRNAKRRYRIIQGNEEGKFSINPENGVLYTADQLDYEQVRQYELIVEVRDDGVPQMTDTCLVRVFVQDENDNKPEITFPNNRKNVVYVPLTAPVGYLATSIQAVDWDEGPNGELSYSITNGNRLGIFVISELGDIRTVKLIRPEWAGLYTLTIMVTDHGATPTSATTLLNIFLSDAVYNGSTMIGGDLLPANVTDWNRFNIANTRPQDDGFSIPIIIVIALSCALVLLVSIVVVVILKCRRRNKDERQTYNNAEKQPVPQQRNSINRGSGRKRNTSHREIVVTVNEAAHKMDYNDIIKEEPDGQESSSPGSLTETSPPDSESKLLKKDPPKVKNLTKKEQPVGAESETDKSGSGPDRKEGHEASSEDEEARLLRMLKDGHTSDESLNSTHSNHDSGRGSVHSNHDSGRGDSDKEVRSSPTADLRPQSCEGASNKTDLPVETGMPPPPCNVLSRCTQECRILGHSDRCWMPVPPNNHIPNINGSNNNSPSHHSRLNSPVRNSPEKAKILKIKDFNTPSSGNGRKVTFVDQRPDSPASYDGSHHSSPTNSSKGLNLKNSPSHVAAAAAAASYRNSPVKTGKSLYEDANRNAAYNSPNRNAFVDNNVTQRTPYEDSNKNSYSPHQADPRFTGYEGVKPNRKPLCLRTFDPNREFKGTTLGDSSTSSEEGNELYNMEDVSEVLDNVEGTPPDSPYGDSSPYKPKELARELDELTFSSFRV</sequence>
<gene>
    <name evidence="16" type="primary">PCDH9</name>
    <name evidence="16" type="ORF">BLAG_LOCUS21397</name>
</gene>
<evidence type="ECO:0000313" key="16">
    <source>
        <dbReference type="EMBL" id="CAH1268472.1"/>
    </source>
</evidence>
<feature type="region of interest" description="Disordered" evidence="12">
    <location>
        <begin position="843"/>
        <end position="875"/>
    </location>
</feature>
<feature type="compositionally biased region" description="Basic and acidic residues" evidence="12">
    <location>
        <begin position="916"/>
        <end position="936"/>
    </location>
</feature>
<keyword evidence="10" id="KW-0325">Glycoprotein</keyword>
<evidence type="ECO:0000256" key="8">
    <source>
        <dbReference type="ARBA" id="ARBA00022989"/>
    </source>
</evidence>
<keyword evidence="17" id="KW-1185">Reference proteome</keyword>
<dbReference type="FunFam" id="2.60.40.60:FF:000181">
    <property type="entry name" value="Predicted protein"/>
    <property type="match status" value="1"/>
</dbReference>
<evidence type="ECO:0000256" key="1">
    <source>
        <dbReference type="ARBA" id="ARBA00004251"/>
    </source>
</evidence>
<evidence type="ECO:0000256" key="12">
    <source>
        <dbReference type="SAM" id="MobiDB-lite"/>
    </source>
</evidence>
<dbReference type="SMART" id="SM00112">
    <property type="entry name" value="CA"/>
    <property type="match status" value="7"/>
</dbReference>
<dbReference type="PROSITE" id="PS50268">
    <property type="entry name" value="CADHERIN_2"/>
    <property type="match status" value="7"/>
</dbReference>
<evidence type="ECO:0000256" key="7">
    <source>
        <dbReference type="ARBA" id="ARBA00022889"/>
    </source>
</evidence>
<feature type="domain" description="Cadherin" evidence="15">
    <location>
        <begin position="357"/>
        <end position="464"/>
    </location>
</feature>